<dbReference type="InterPro" id="IPR001647">
    <property type="entry name" value="HTH_TetR"/>
</dbReference>
<dbReference type="InterPro" id="IPR050624">
    <property type="entry name" value="HTH-type_Tx_Regulator"/>
</dbReference>
<comment type="caution">
    <text evidence="4">The sequence shown here is derived from an EMBL/GenBank/DDBJ whole genome shotgun (WGS) entry which is preliminary data.</text>
</comment>
<dbReference type="PANTHER" id="PTHR43479:SF20">
    <property type="entry name" value="HTH TETR-TYPE DOMAIN-CONTAINING PROTEIN"/>
    <property type="match status" value="1"/>
</dbReference>
<dbReference type="PROSITE" id="PS50977">
    <property type="entry name" value="HTH_TETR_2"/>
    <property type="match status" value="1"/>
</dbReference>
<dbReference type="SUPFAM" id="SSF48498">
    <property type="entry name" value="Tetracyclin repressor-like, C-terminal domain"/>
    <property type="match status" value="1"/>
</dbReference>
<dbReference type="EMBL" id="JAHBCL010000028">
    <property type="protein sequence ID" value="MBS7527941.1"/>
    <property type="molecule type" value="Genomic_DNA"/>
</dbReference>
<evidence type="ECO:0000313" key="4">
    <source>
        <dbReference type="EMBL" id="MBS7527941.1"/>
    </source>
</evidence>
<dbReference type="RefSeq" id="WP_213237803.1">
    <property type="nucleotide sequence ID" value="NZ_JAHBCL010000028.1"/>
</dbReference>
<evidence type="ECO:0000256" key="1">
    <source>
        <dbReference type="ARBA" id="ARBA00023125"/>
    </source>
</evidence>
<feature type="domain" description="HTH tetR-type" evidence="3">
    <location>
        <begin position="9"/>
        <end position="69"/>
    </location>
</feature>
<accession>A0ABS5PTR0</accession>
<evidence type="ECO:0000313" key="5">
    <source>
        <dbReference type="Proteomes" id="UP000746471"/>
    </source>
</evidence>
<name>A0ABS5PTR0_9FIRM</name>
<organism evidence="4 5">
    <name type="scientific">Fusibacter paucivorans</name>
    <dbReference type="NCBI Taxonomy" id="76009"/>
    <lineage>
        <taxon>Bacteria</taxon>
        <taxon>Bacillati</taxon>
        <taxon>Bacillota</taxon>
        <taxon>Clostridia</taxon>
        <taxon>Eubacteriales</taxon>
        <taxon>Eubacteriales Family XII. Incertae Sedis</taxon>
        <taxon>Fusibacter</taxon>
    </lineage>
</organism>
<dbReference type="InterPro" id="IPR009057">
    <property type="entry name" value="Homeodomain-like_sf"/>
</dbReference>
<feature type="DNA-binding region" description="H-T-H motif" evidence="2">
    <location>
        <begin position="32"/>
        <end position="51"/>
    </location>
</feature>
<protein>
    <submittedName>
        <fullName evidence="4">TetR/AcrR family transcriptional regulator</fullName>
    </submittedName>
</protein>
<dbReference type="Proteomes" id="UP000746471">
    <property type="component" value="Unassembled WGS sequence"/>
</dbReference>
<keyword evidence="1 2" id="KW-0238">DNA-binding</keyword>
<evidence type="ECO:0000259" key="3">
    <source>
        <dbReference type="PROSITE" id="PS50977"/>
    </source>
</evidence>
<proteinExistence type="predicted"/>
<reference evidence="4 5" key="1">
    <citation type="submission" date="2021-05" db="EMBL/GenBank/DDBJ databases">
        <title>Fusibacter ferrireducens sp. nov., an anaerobic, sulfur- and Fe-reducing bacterium isolated from the mangrove sediment.</title>
        <authorList>
            <person name="Qiu D."/>
        </authorList>
    </citation>
    <scope>NUCLEOTIDE SEQUENCE [LARGE SCALE GENOMIC DNA]</scope>
    <source>
        <strain evidence="4 5">DSM 12116</strain>
    </source>
</reference>
<dbReference type="Gene3D" id="1.10.357.10">
    <property type="entry name" value="Tetracycline Repressor, domain 2"/>
    <property type="match status" value="1"/>
</dbReference>
<evidence type="ECO:0000256" key="2">
    <source>
        <dbReference type="PROSITE-ProRule" id="PRU00335"/>
    </source>
</evidence>
<dbReference type="PANTHER" id="PTHR43479">
    <property type="entry name" value="ACREF/ENVCD OPERON REPRESSOR-RELATED"/>
    <property type="match status" value="1"/>
</dbReference>
<dbReference type="Pfam" id="PF00440">
    <property type="entry name" value="TetR_N"/>
    <property type="match status" value="1"/>
</dbReference>
<sequence length="205" mass="23141">MPNQNYHHGDLKTELIKEGIKLLNSEGYEGVSLRKIAKACGVSQTAPYRHFKNKDDLINAILMEAMQDFSQSLGKPAEEYAADPQKQLKAIGLAYIEFFSKNPDYLKLLFSSDLLDKLNTESQLAFHSKSRHFETGHPFAIFYHAVKNYAASSSENTMSEQELLLYCWGLVHGIAVLLTNTSKLPFEGDYLAIAKSLLESEEFLR</sequence>
<dbReference type="SUPFAM" id="SSF46689">
    <property type="entry name" value="Homeodomain-like"/>
    <property type="match status" value="1"/>
</dbReference>
<dbReference type="InterPro" id="IPR036271">
    <property type="entry name" value="Tet_transcr_reg_TetR-rel_C_sf"/>
</dbReference>
<dbReference type="PRINTS" id="PR00455">
    <property type="entry name" value="HTHTETR"/>
</dbReference>
<keyword evidence="5" id="KW-1185">Reference proteome</keyword>
<gene>
    <name evidence="4" type="ORF">KHM83_14745</name>
</gene>